<organism evidence="1 2">
    <name type="scientific">Limnobacter humi</name>
    <dbReference type="NCBI Taxonomy" id="1778671"/>
    <lineage>
        <taxon>Bacteria</taxon>
        <taxon>Pseudomonadati</taxon>
        <taxon>Pseudomonadota</taxon>
        <taxon>Betaproteobacteria</taxon>
        <taxon>Burkholderiales</taxon>
        <taxon>Burkholderiaceae</taxon>
        <taxon>Limnobacter</taxon>
    </lineage>
</organism>
<dbReference type="Proteomes" id="UP001204142">
    <property type="component" value="Unassembled WGS sequence"/>
</dbReference>
<proteinExistence type="predicted"/>
<evidence type="ECO:0000313" key="1">
    <source>
        <dbReference type="EMBL" id="MCQ8897094.1"/>
    </source>
</evidence>
<dbReference type="RefSeq" id="WP_256764898.1">
    <property type="nucleotide sequence ID" value="NZ_JANIGO010000004.1"/>
</dbReference>
<reference evidence="1 2" key="1">
    <citation type="submission" date="2022-07" db="EMBL/GenBank/DDBJ databases">
        <authorList>
            <person name="Xamxidin M."/>
            <person name="Wu M."/>
        </authorList>
    </citation>
    <scope>NUCLEOTIDE SEQUENCE [LARGE SCALE GENOMIC DNA]</scope>
    <source>
        <strain evidence="1 2">NBRC 111650</strain>
    </source>
</reference>
<comment type="caution">
    <text evidence="1">The sequence shown here is derived from an EMBL/GenBank/DDBJ whole genome shotgun (WGS) entry which is preliminary data.</text>
</comment>
<sequence length="186" mass="20681">MPILIIKVAEPNAPIKDSDPSIAGHAWLSLEKEGVSTQLIGFGRNEGHYFIGKTYNDDDTRYQEYHQRRLEISDEQYQKLIDFYNNPPAYGFDSSSYNVLTNSCVDFVWKALEVAGLNPYGFEGNPVPISNLGALSALPYFTSSFGGDPATGLPWPNDTFDSIRSDFQRITTVGSPIKPMCGFKPI</sequence>
<name>A0ABT1WHT7_9BURK</name>
<dbReference type="EMBL" id="JANIGO010000004">
    <property type="protein sequence ID" value="MCQ8897094.1"/>
    <property type="molecule type" value="Genomic_DNA"/>
</dbReference>
<evidence type="ECO:0000313" key="2">
    <source>
        <dbReference type="Proteomes" id="UP001204142"/>
    </source>
</evidence>
<protein>
    <submittedName>
        <fullName evidence="1">Carboxylesterase family protein</fullName>
    </submittedName>
</protein>
<gene>
    <name evidence="1" type="ORF">NQT62_11680</name>
</gene>
<keyword evidence="2" id="KW-1185">Reference proteome</keyword>
<accession>A0ABT1WHT7</accession>